<dbReference type="OrthoDB" id="26525at2759"/>
<protein>
    <recommendedName>
        <fullName evidence="6">EF-hand superfamily Ca2+-modulated protein</fullName>
    </recommendedName>
</protein>
<dbReference type="AlphaFoldDB" id="A0A9W4P0Q4"/>
<evidence type="ECO:0000313" key="5">
    <source>
        <dbReference type="Proteomes" id="UP001152649"/>
    </source>
</evidence>
<dbReference type="Gene3D" id="1.10.238.10">
    <property type="entry name" value="EF-hand"/>
    <property type="match status" value="1"/>
</dbReference>
<dbReference type="Proteomes" id="UP001152646">
    <property type="component" value="Unassembled WGS sequence"/>
</dbReference>
<dbReference type="Proteomes" id="UP001152592">
    <property type="component" value="Unassembled WGS sequence"/>
</dbReference>
<evidence type="ECO:0000313" key="4">
    <source>
        <dbReference type="EMBL" id="CAG8432058.1"/>
    </source>
</evidence>
<dbReference type="EMBL" id="CAJVPG010000477">
    <property type="protein sequence ID" value="CAG8432058.1"/>
    <property type="molecule type" value="Genomic_DNA"/>
</dbReference>
<dbReference type="SUPFAM" id="SSF47473">
    <property type="entry name" value="EF-hand"/>
    <property type="match status" value="1"/>
</dbReference>
<evidence type="ECO:0000256" key="1">
    <source>
        <dbReference type="SAM" id="MobiDB-lite"/>
    </source>
</evidence>
<name>A0A9W4P0Q4_9EURO</name>
<accession>A0A9W4P0Q4</accession>
<evidence type="ECO:0008006" key="6">
    <source>
        <dbReference type="Google" id="ProtNLM"/>
    </source>
</evidence>
<dbReference type="InterPro" id="IPR011992">
    <property type="entry name" value="EF-hand-dom_pair"/>
</dbReference>
<dbReference type="EMBL" id="CAJVPD010000271">
    <property type="protein sequence ID" value="CAG8414246.1"/>
    <property type="molecule type" value="Genomic_DNA"/>
</dbReference>
<comment type="caution">
    <text evidence="4">The sequence shown here is derived from an EMBL/GenBank/DDBJ whole genome shotgun (WGS) entry which is preliminary data.</text>
</comment>
<organism evidence="4 5">
    <name type="scientific">Penicillium salamii</name>
    <dbReference type="NCBI Taxonomy" id="1612424"/>
    <lineage>
        <taxon>Eukaryota</taxon>
        <taxon>Fungi</taxon>
        <taxon>Dikarya</taxon>
        <taxon>Ascomycota</taxon>
        <taxon>Pezizomycotina</taxon>
        <taxon>Eurotiomycetes</taxon>
        <taxon>Eurotiomycetidae</taxon>
        <taxon>Eurotiales</taxon>
        <taxon>Aspergillaceae</taxon>
        <taxon>Penicillium</taxon>
    </lineage>
</organism>
<gene>
    <name evidence="4" type="ORF">PSALAMII_LOCUS11810</name>
    <name evidence="2" type="ORF">PSALAMII_LOCUS3348</name>
    <name evidence="3" type="ORF">PSALAMII_LOCUS9027</name>
</gene>
<dbReference type="EMBL" id="CAJVPA010000111">
    <property type="protein sequence ID" value="CAG8353732.1"/>
    <property type="molecule type" value="Genomic_DNA"/>
</dbReference>
<reference evidence="4" key="1">
    <citation type="submission" date="2021-07" db="EMBL/GenBank/DDBJ databases">
        <authorList>
            <person name="Branca A.L. A."/>
        </authorList>
    </citation>
    <scope>NUCLEOTIDE SEQUENCE</scope>
</reference>
<dbReference type="Proteomes" id="UP001152649">
    <property type="component" value="Unassembled WGS sequence"/>
</dbReference>
<feature type="region of interest" description="Disordered" evidence="1">
    <location>
        <begin position="1"/>
        <end position="32"/>
    </location>
</feature>
<evidence type="ECO:0000313" key="2">
    <source>
        <dbReference type="EMBL" id="CAG8353732.1"/>
    </source>
</evidence>
<keyword evidence="5" id="KW-1185">Reference proteome</keyword>
<proteinExistence type="predicted"/>
<evidence type="ECO:0000313" key="3">
    <source>
        <dbReference type="EMBL" id="CAG8414246.1"/>
    </source>
</evidence>
<sequence>MPPKRRGAAASSAPAPKRGRASKLAKENNITAEEENEIKEVFHMFSDKNENFPDEKEGVLPREDVRKALVALGLPPTDSSELAEIISALDPTSCGFVPYSPFVSIAAAKLHSRDDDAVSAEVDDAYQLFTRGTRGPITLSHLRRIARDLKEDSVGDDLLKDMILEGNGGAGLSAGVTLEQFHDVMTRAGVF</sequence>